<keyword evidence="1" id="KW-0472">Membrane</keyword>
<feature type="transmembrane region" description="Helical" evidence="1">
    <location>
        <begin position="44"/>
        <end position="63"/>
    </location>
</feature>
<reference evidence="2 3" key="1">
    <citation type="journal article" date="2019" name="ISME J.">
        <title>Insights into ecological role of a new deltaproteobacterial order Candidatus Acidulodesulfobacterales by metagenomics and metatranscriptomics.</title>
        <authorList>
            <person name="Tan S."/>
            <person name="Liu J."/>
            <person name="Fang Y."/>
            <person name="Hedlund B.P."/>
            <person name="Lian Z.H."/>
            <person name="Huang L.Y."/>
            <person name="Li J.T."/>
            <person name="Huang L.N."/>
            <person name="Li W.J."/>
            <person name="Jiang H.C."/>
            <person name="Dong H.L."/>
            <person name="Shu W.S."/>
        </authorList>
    </citation>
    <scope>NUCLEOTIDE SEQUENCE [LARGE SCALE GENOMIC DNA]</scope>
    <source>
        <strain evidence="2">AP2</strain>
    </source>
</reference>
<name>A0A519BGD5_ACIG2</name>
<dbReference type="AlphaFoldDB" id="A0A519BGD5"/>
<proteinExistence type="predicted"/>
<comment type="caution">
    <text evidence="2">The sequence shown here is derived from an EMBL/GenBank/DDBJ whole genome shotgun (WGS) entry which is preliminary data.</text>
</comment>
<evidence type="ECO:0000256" key="1">
    <source>
        <dbReference type="SAM" id="Phobius"/>
    </source>
</evidence>
<evidence type="ECO:0000313" key="2">
    <source>
        <dbReference type="EMBL" id="RZD16314.1"/>
    </source>
</evidence>
<gene>
    <name evidence="2" type="ORF">EVJ46_04605</name>
</gene>
<keyword evidence="1" id="KW-0812">Transmembrane</keyword>
<accession>A0A519BGD5</accession>
<evidence type="ECO:0008006" key="4">
    <source>
        <dbReference type="Google" id="ProtNLM"/>
    </source>
</evidence>
<protein>
    <recommendedName>
        <fullName evidence="4">DUF5666 domain-containing protein</fullName>
    </recommendedName>
</protein>
<evidence type="ECO:0000313" key="3">
    <source>
        <dbReference type="Proteomes" id="UP000316562"/>
    </source>
</evidence>
<sequence>MRIIKIKNIQNNKNDRCNNMGNTKNFDNNISGIKCFILNKIKSASVFLFFLLFLFAAVSSWFLSKSEAAAPHTGGPLSLFHKNTLYYTGTIIALNNTALKLSGRTTPLLFEINSSTVCYGGGGVNLKTASCSDYKKGQTVNITASKNTAGKLIAKTIKPVFY</sequence>
<dbReference type="EMBL" id="SGBC01000002">
    <property type="protein sequence ID" value="RZD16314.1"/>
    <property type="molecule type" value="Genomic_DNA"/>
</dbReference>
<organism evidence="2 3">
    <name type="scientific">Acididesulfobacter guangdongensis</name>
    <dbReference type="NCBI Taxonomy" id="2597225"/>
    <lineage>
        <taxon>Bacteria</taxon>
        <taxon>Deltaproteobacteria</taxon>
        <taxon>Candidatus Acidulodesulfobacterales</taxon>
        <taxon>Candidatus Acididesulfobacter</taxon>
    </lineage>
</organism>
<keyword evidence="1" id="KW-1133">Transmembrane helix</keyword>
<dbReference type="Proteomes" id="UP000316562">
    <property type="component" value="Unassembled WGS sequence"/>
</dbReference>